<feature type="non-terminal residue" evidence="1">
    <location>
        <position position="191"/>
    </location>
</feature>
<dbReference type="InterPro" id="IPR046342">
    <property type="entry name" value="CBS_dom_sf"/>
</dbReference>
<dbReference type="EMBL" id="BARU01009434">
    <property type="protein sequence ID" value="GAH36950.1"/>
    <property type="molecule type" value="Genomic_DNA"/>
</dbReference>
<protein>
    <recommendedName>
        <fullName evidence="2">CBS domain-containing protein</fullName>
    </recommendedName>
</protein>
<reference evidence="1" key="1">
    <citation type="journal article" date="2014" name="Front. Microbiol.">
        <title>High frequency of phylogenetically diverse reductive dehalogenase-homologous genes in deep subseafloor sedimentary metagenomes.</title>
        <authorList>
            <person name="Kawai M."/>
            <person name="Futagami T."/>
            <person name="Toyoda A."/>
            <person name="Takaki Y."/>
            <person name="Nishi S."/>
            <person name="Hori S."/>
            <person name="Arai W."/>
            <person name="Tsubouchi T."/>
            <person name="Morono Y."/>
            <person name="Uchiyama I."/>
            <person name="Ito T."/>
            <person name="Fujiyama A."/>
            <person name="Inagaki F."/>
            <person name="Takami H."/>
        </authorList>
    </citation>
    <scope>NUCLEOTIDE SEQUENCE</scope>
    <source>
        <strain evidence="1">Expedition CK06-06</strain>
    </source>
</reference>
<comment type="caution">
    <text evidence="1">The sequence shown here is derived from an EMBL/GenBank/DDBJ whole genome shotgun (WGS) entry which is preliminary data.</text>
</comment>
<dbReference type="Gene3D" id="3.10.580.10">
    <property type="entry name" value="CBS-domain"/>
    <property type="match status" value="1"/>
</dbReference>
<dbReference type="AlphaFoldDB" id="X1FWN9"/>
<sequence>MLSRTPVLFVPERWEPIRLHKISEDIAERTKEPKLILTLVPLLALEGGCDIYSELSCGAIIYRVGDSLSESDRQRTHTTGMETLAGLLEKKPPSAVILGMEGLLSSMQTDMISRIVSIPSIHIRSVMIPVNKVQMVEVNCDKSGLLKKLEKCAFTRLPVYDSQPTNIVGFVNIYEALSTSEQFTDLQKLVK</sequence>
<evidence type="ECO:0000313" key="1">
    <source>
        <dbReference type="EMBL" id="GAH36950.1"/>
    </source>
</evidence>
<organism evidence="1">
    <name type="scientific">marine sediment metagenome</name>
    <dbReference type="NCBI Taxonomy" id="412755"/>
    <lineage>
        <taxon>unclassified sequences</taxon>
        <taxon>metagenomes</taxon>
        <taxon>ecological metagenomes</taxon>
    </lineage>
</organism>
<dbReference type="SUPFAM" id="SSF54631">
    <property type="entry name" value="CBS-domain pair"/>
    <property type="match status" value="1"/>
</dbReference>
<evidence type="ECO:0008006" key="2">
    <source>
        <dbReference type="Google" id="ProtNLM"/>
    </source>
</evidence>
<proteinExistence type="predicted"/>
<accession>X1FWN9</accession>
<gene>
    <name evidence="1" type="ORF">S03H2_18200</name>
</gene>
<name>X1FWN9_9ZZZZ</name>